<dbReference type="AlphaFoldDB" id="A0A511Z4J3"/>
<dbReference type="EMBL" id="BJYL01000008">
    <property type="protein sequence ID" value="GEN82374.1"/>
    <property type="molecule type" value="Genomic_DNA"/>
</dbReference>
<reference evidence="1 2" key="1">
    <citation type="submission" date="2019-07" db="EMBL/GenBank/DDBJ databases">
        <title>Whole genome shotgun sequence of Sporosarcina luteola NBRC 105378.</title>
        <authorList>
            <person name="Hosoyama A."/>
            <person name="Uohara A."/>
            <person name="Ohji S."/>
            <person name="Ichikawa N."/>
        </authorList>
    </citation>
    <scope>NUCLEOTIDE SEQUENCE [LARGE SCALE GENOMIC DNA]</scope>
    <source>
        <strain evidence="1 2">NBRC 105378</strain>
    </source>
</reference>
<proteinExistence type="predicted"/>
<keyword evidence="2" id="KW-1185">Reference proteome</keyword>
<sequence>MTNIGNNVQYQIYMNMIQPGPDRLPVQFEVWEKEARKKLEDAIKML</sequence>
<name>A0A511Z4J3_9BACL</name>
<gene>
    <name evidence="1" type="ORF">SLU01_06860</name>
</gene>
<evidence type="ECO:0000313" key="2">
    <source>
        <dbReference type="Proteomes" id="UP000321901"/>
    </source>
</evidence>
<dbReference type="Proteomes" id="UP000321901">
    <property type="component" value="Unassembled WGS sequence"/>
</dbReference>
<evidence type="ECO:0000313" key="1">
    <source>
        <dbReference type="EMBL" id="GEN82374.1"/>
    </source>
</evidence>
<organism evidence="1 2">
    <name type="scientific">Sporosarcina luteola</name>
    <dbReference type="NCBI Taxonomy" id="582850"/>
    <lineage>
        <taxon>Bacteria</taxon>
        <taxon>Bacillati</taxon>
        <taxon>Bacillota</taxon>
        <taxon>Bacilli</taxon>
        <taxon>Bacillales</taxon>
        <taxon>Caryophanaceae</taxon>
        <taxon>Sporosarcina</taxon>
    </lineage>
</organism>
<comment type="caution">
    <text evidence="1">The sequence shown here is derived from an EMBL/GenBank/DDBJ whole genome shotgun (WGS) entry which is preliminary data.</text>
</comment>
<accession>A0A511Z4J3</accession>
<dbReference type="RefSeq" id="WP_170232565.1">
    <property type="nucleotide sequence ID" value="NZ_BJYL01000008.1"/>
</dbReference>
<protein>
    <submittedName>
        <fullName evidence="1">Uncharacterized protein</fullName>
    </submittedName>
</protein>